<protein>
    <submittedName>
        <fullName evidence="2">CHK domain-containing protein</fullName>
    </submittedName>
</protein>
<reference evidence="2" key="1">
    <citation type="submission" date="2016-11" db="UniProtKB">
        <authorList>
            <consortium name="WormBaseParasite"/>
        </authorList>
    </citation>
    <scope>IDENTIFICATION</scope>
    <source>
        <strain evidence="2">KR3021</strain>
    </source>
</reference>
<name>A0AC35U2X2_9BILA</name>
<accession>A0AC35U2X2</accession>
<sequence length="460" mass="53045">MPGASIVIDDSTDEIAIERDLHMLAHNREVFFLRMLNIFVDNEFGSKFFGTSNITNQWIVDCLIDKNEEFNQIRGNSKILSMDGYDISGGKGFLSKVYKTTITFENNGETYVFVTKIPGTEAITFLFDNVRIEDETAPELPSIEDQVTANLHNREVEFYDKLIKILPGLQVPKCFGFQKWIVGKQEGCILMEYLGEKAMMTDSFIPFTLEQTKSVLDQIFILQSKSLINKHVWKGKYPSMMENSDTTFVLACFEGSWNLIKSFVTEDMYKDIDEDAINLAMNHEQISLNNRETMLHNSEKTITHGDMWCNNLCRKNDQSSNELGVIIDWQTFSEGSLLCDIACTLVLNTTSEIRRHCFEFILPEYFGKLKMCMEQNNIEFKMTWEECIVQYHYSVCEQAIIYVVGTKMLVDSFAISGKLEDDIWKDKLHNLGVNVCLAMREAIEIAKRLKPEWLVRKNVE</sequence>
<dbReference type="WBParaSite" id="RSKR_0000715900.1">
    <property type="protein sequence ID" value="RSKR_0000715900.1"/>
    <property type="gene ID" value="RSKR_0000715900"/>
</dbReference>
<organism evidence="1 2">
    <name type="scientific">Rhabditophanes sp. KR3021</name>
    <dbReference type="NCBI Taxonomy" id="114890"/>
    <lineage>
        <taxon>Eukaryota</taxon>
        <taxon>Metazoa</taxon>
        <taxon>Ecdysozoa</taxon>
        <taxon>Nematoda</taxon>
        <taxon>Chromadorea</taxon>
        <taxon>Rhabditida</taxon>
        <taxon>Tylenchina</taxon>
        <taxon>Panagrolaimomorpha</taxon>
        <taxon>Strongyloidoidea</taxon>
        <taxon>Alloionematidae</taxon>
        <taxon>Rhabditophanes</taxon>
    </lineage>
</organism>
<proteinExistence type="predicted"/>
<evidence type="ECO:0000313" key="2">
    <source>
        <dbReference type="WBParaSite" id="RSKR_0000715900.1"/>
    </source>
</evidence>
<evidence type="ECO:0000313" key="1">
    <source>
        <dbReference type="Proteomes" id="UP000095286"/>
    </source>
</evidence>
<dbReference type="Proteomes" id="UP000095286">
    <property type="component" value="Unplaced"/>
</dbReference>